<comment type="caution">
    <text evidence="1">The sequence shown here is derived from an EMBL/GenBank/DDBJ whole genome shotgun (WGS) entry which is preliminary data.</text>
</comment>
<evidence type="ECO:0000313" key="2">
    <source>
        <dbReference type="Proteomes" id="UP001562065"/>
    </source>
</evidence>
<protein>
    <submittedName>
        <fullName evidence="1">Chemotaxis protein CheW</fullName>
    </submittedName>
</protein>
<organism evidence="1 2">
    <name type="scientific">Isoalcanivorax beigongshangi</name>
    <dbReference type="NCBI Taxonomy" id="3238810"/>
    <lineage>
        <taxon>Bacteria</taxon>
        <taxon>Pseudomonadati</taxon>
        <taxon>Pseudomonadota</taxon>
        <taxon>Gammaproteobacteria</taxon>
        <taxon>Oceanospirillales</taxon>
        <taxon>Alcanivoracaceae</taxon>
        <taxon>Isoalcanivorax</taxon>
    </lineage>
</organism>
<proteinExistence type="predicted"/>
<dbReference type="InterPro" id="IPR036061">
    <property type="entry name" value="CheW-like_dom_sf"/>
</dbReference>
<dbReference type="Proteomes" id="UP001562065">
    <property type="component" value="Unassembled WGS sequence"/>
</dbReference>
<keyword evidence="2" id="KW-1185">Reference proteome</keyword>
<dbReference type="RefSeq" id="WP_369453978.1">
    <property type="nucleotide sequence ID" value="NZ_JBGCUO010000001.1"/>
</dbReference>
<reference evidence="1 2" key="1">
    <citation type="submission" date="2024-07" db="EMBL/GenBank/DDBJ databases">
        <authorList>
            <person name="Ren Q."/>
        </authorList>
    </citation>
    <scope>NUCLEOTIDE SEQUENCE [LARGE SCALE GENOMIC DNA]</scope>
    <source>
        <strain evidence="1 2">REN37</strain>
    </source>
</reference>
<gene>
    <name evidence="1" type="ORF">AB5I84_01065</name>
</gene>
<accession>A0ABV4AGG1</accession>
<dbReference type="EMBL" id="JBGCUO010000001">
    <property type="protein sequence ID" value="MEY1660735.1"/>
    <property type="molecule type" value="Genomic_DNA"/>
</dbReference>
<name>A0ABV4AGG1_9GAMM</name>
<evidence type="ECO:0000313" key="1">
    <source>
        <dbReference type="EMBL" id="MEY1660735.1"/>
    </source>
</evidence>
<dbReference type="SUPFAM" id="SSF50341">
    <property type="entry name" value="CheW-like"/>
    <property type="match status" value="1"/>
</dbReference>
<sequence length="151" mass="16522">MSDLPRDIPSLLVPMRERPWLVPETLLAEVLPLRHPERPGRGRDWLLGWIRWRDEELPLVSFERLNQTGPVVVGEGARIGVLRGLGGVLPHYAMVFQGEPQPLTVAPTALQDTGSGRGPMEAHRVQVAGESAVVPDLDALETVLAGLYAEA</sequence>